<evidence type="ECO:0000313" key="1">
    <source>
        <dbReference type="EMBL" id="KAJ3616841.1"/>
    </source>
</evidence>
<accession>A0AA38HIC7</accession>
<dbReference type="EMBL" id="JALNTZ010002776">
    <property type="protein sequence ID" value="KAJ3616841.1"/>
    <property type="molecule type" value="Genomic_DNA"/>
</dbReference>
<name>A0AA38HIC7_9CUCU</name>
<keyword evidence="2" id="KW-1185">Reference proteome</keyword>
<dbReference type="Proteomes" id="UP001168821">
    <property type="component" value="Unassembled WGS sequence"/>
</dbReference>
<protein>
    <submittedName>
        <fullName evidence="1">Uncharacterized protein</fullName>
    </submittedName>
</protein>
<gene>
    <name evidence="1" type="ORF">Zmor_008998</name>
</gene>
<sequence>MRIKSDFYKEVETEFAIISEKEHLTAGGDPVSNLQVKMFYLTKHQFNSYDEFDQAIVSEIANTLQSLEDIIVKKALAYKALAKEAYGQNVDPQK</sequence>
<proteinExistence type="predicted"/>
<dbReference type="AlphaFoldDB" id="A0AA38HIC7"/>
<comment type="caution">
    <text evidence="1">The sequence shown here is derived from an EMBL/GenBank/DDBJ whole genome shotgun (WGS) entry which is preliminary data.</text>
</comment>
<organism evidence="1 2">
    <name type="scientific">Zophobas morio</name>
    <dbReference type="NCBI Taxonomy" id="2755281"/>
    <lineage>
        <taxon>Eukaryota</taxon>
        <taxon>Metazoa</taxon>
        <taxon>Ecdysozoa</taxon>
        <taxon>Arthropoda</taxon>
        <taxon>Hexapoda</taxon>
        <taxon>Insecta</taxon>
        <taxon>Pterygota</taxon>
        <taxon>Neoptera</taxon>
        <taxon>Endopterygota</taxon>
        <taxon>Coleoptera</taxon>
        <taxon>Polyphaga</taxon>
        <taxon>Cucujiformia</taxon>
        <taxon>Tenebrionidae</taxon>
        <taxon>Zophobas</taxon>
    </lineage>
</organism>
<reference evidence="1" key="1">
    <citation type="journal article" date="2023" name="G3 (Bethesda)">
        <title>Whole genome assemblies of Zophobas morio and Tenebrio molitor.</title>
        <authorList>
            <person name="Kaur S."/>
            <person name="Stinson S.A."/>
            <person name="diCenzo G.C."/>
        </authorList>
    </citation>
    <scope>NUCLEOTIDE SEQUENCE</scope>
    <source>
        <strain evidence="1">QUZm001</strain>
    </source>
</reference>
<evidence type="ECO:0000313" key="2">
    <source>
        <dbReference type="Proteomes" id="UP001168821"/>
    </source>
</evidence>